<evidence type="ECO:0000256" key="1">
    <source>
        <dbReference type="ARBA" id="ARBA00004184"/>
    </source>
</evidence>
<evidence type="ECO:0000256" key="4">
    <source>
        <dbReference type="ARBA" id="ARBA00013432"/>
    </source>
</evidence>
<dbReference type="AlphaFoldDB" id="A0AAN5ALX5"/>
<feature type="domain" description="Phospholipid/glycerol acyltransferase" evidence="6">
    <location>
        <begin position="191"/>
        <end position="326"/>
    </location>
</feature>
<evidence type="ECO:0000259" key="6">
    <source>
        <dbReference type="SMART" id="SM00563"/>
    </source>
</evidence>
<keyword evidence="8" id="KW-1185">Reference proteome</keyword>
<dbReference type="PANTHER" id="PTHR12563">
    <property type="entry name" value="GLYCEROL-3-PHOSPHATE ACYLTRANSFERASE"/>
    <property type="match status" value="1"/>
</dbReference>
<proteinExistence type="predicted"/>
<reference evidence="7 8" key="1">
    <citation type="submission" date="2021-12" db="EMBL/GenBank/DDBJ databases">
        <title>Genome sequencing of bacteria with rrn-lacking chromosome and rrn-plasmid.</title>
        <authorList>
            <person name="Anda M."/>
            <person name="Iwasaki W."/>
        </authorList>
    </citation>
    <scope>NUCLEOTIDE SEQUENCE [LARGE SCALE GENOMIC DNA]</scope>
    <source>
        <strain evidence="7 8">NBRC 15940</strain>
    </source>
</reference>
<evidence type="ECO:0000313" key="8">
    <source>
        <dbReference type="Proteomes" id="UP001310022"/>
    </source>
</evidence>
<evidence type="ECO:0000256" key="3">
    <source>
        <dbReference type="ARBA" id="ARBA00013113"/>
    </source>
</evidence>
<comment type="catalytic activity">
    <reaction evidence="5">
        <text>sn-glycerol 3-phosphate + an acyl-CoA = a 1-acyl-sn-glycero-3-phosphate + CoA</text>
        <dbReference type="Rhea" id="RHEA:15325"/>
        <dbReference type="ChEBI" id="CHEBI:57287"/>
        <dbReference type="ChEBI" id="CHEBI:57597"/>
        <dbReference type="ChEBI" id="CHEBI:57970"/>
        <dbReference type="ChEBI" id="CHEBI:58342"/>
        <dbReference type="EC" id="2.3.1.15"/>
    </reaction>
</comment>
<dbReference type="GO" id="GO:0004366">
    <property type="term" value="F:glycerol-3-phosphate O-acyltransferase activity"/>
    <property type="evidence" value="ECO:0007669"/>
    <property type="project" value="UniProtKB-EC"/>
</dbReference>
<dbReference type="SMART" id="SM00563">
    <property type="entry name" value="PlsC"/>
    <property type="match status" value="1"/>
</dbReference>
<sequence>MKEKAKSPDNSNYQPIEGDLSRWPVVKMARNRKAFVKAVADESLERLLENRRSSAALIEELETTVFKERLRIKQNPWDVDPEDDRKFWNSLRSELGALSHKQSSEEEKMGQLRVMVHKVVSRYAEEIAGNFKPSHYRLARTVVTFGLTRLLNAAKLHKFTGIFKNDYTLDEKIKIKGAGDKIRTLAKKGTIILVPTHFSNLDSVLLGYVIHRLGLPPFIYGAGLNLFNIKIFAYFMDSLGAYKVDRRKKNQIYLEALKTYSSKAIREGAHSLFFPGGTRSRSGKMEKKLKLGLLSTAIEAQRYNFTSTDENKDRKIYVVPLVINYNFVLEAPELIDQYLKLKGQERYYVENDEYSDSYKILKFLIKFFTRGSSIAVSLGEPMDVVGNLVNEKGESLDSRNKVVDVRDYFVKNGEINIDHQREHQYTRMLGDKISKAYYDINCVQGSNLSAFIAYQMLKKKHSRIDFFNLLRLPEEELIIDYEAFKQNFAKLLETIKAMQKQGKIEVADHLLREDLDLDKMIASGIRNVGMYHSKQALYIAKDQQRIQSEDMNLLFYYHNRLDGYHLDEHITI</sequence>
<protein>
    <recommendedName>
        <fullName evidence="4">Glycerol-3-phosphate acyltransferase</fullName>
        <ecNumber evidence="3">2.3.1.15</ecNumber>
    </recommendedName>
</protein>
<organism evidence="7 8">
    <name type="scientific">Persicobacter diffluens</name>
    <dbReference type="NCBI Taxonomy" id="981"/>
    <lineage>
        <taxon>Bacteria</taxon>
        <taxon>Pseudomonadati</taxon>
        <taxon>Bacteroidota</taxon>
        <taxon>Cytophagia</taxon>
        <taxon>Cytophagales</taxon>
        <taxon>Persicobacteraceae</taxon>
        <taxon>Persicobacter</taxon>
    </lineage>
</organism>
<dbReference type="EMBL" id="BQKE01000001">
    <property type="protein sequence ID" value="GJM61333.1"/>
    <property type="molecule type" value="Genomic_DNA"/>
</dbReference>
<comment type="subcellular location">
    <subcellularLocation>
        <location evidence="1">Endomembrane system</location>
        <topology evidence="1">Peripheral membrane protein</topology>
    </subcellularLocation>
</comment>
<dbReference type="RefSeq" id="WP_338236900.1">
    <property type="nucleotide sequence ID" value="NZ_BQKE01000001.1"/>
</dbReference>
<name>A0AAN5ALX5_9BACT</name>
<evidence type="ECO:0000313" key="7">
    <source>
        <dbReference type="EMBL" id="GJM61333.1"/>
    </source>
</evidence>
<dbReference type="GO" id="GO:0006629">
    <property type="term" value="P:lipid metabolic process"/>
    <property type="evidence" value="ECO:0007669"/>
    <property type="project" value="InterPro"/>
</dbReference>
<dbReference type="InterPro" id="IPR022284">
    <property type="entry name" value="GPAT/DHAPAT"/>
</dbReference>
<dbReference type="SUPFAM" id="SSF69593">
    <property type="entry name" value="Glycerol-3-phosphate (1)-acyltransferase"/>
    <property type="match status" value="1"/>
</dbReference>
<evidence type="ECO:0000256" key="2">
    <source>
        <dbReference type="ARBA" id="ARBA00004765"/>
    </source>
</evidence>
<dbReference type="GO" id="GO:0012505">
    <property type="term" value="C:endomembrane system"/>
    <property type="evidence" value="ECO:0007669"/>
    <property type="project" value="UniProtKB-SubCell"/>
</dbReference>
<comment type="pathway">
    <text evidence="2">Phospholipid metabolism; CDP-diacylglycerol biosynthesis; CDP-diacylglycerol from sn-glycerol 3-phosphate: step 1/3.</text>
</comment>
<dbReference type="InterPro" id="IPR002123">
    <property type="entry name" value="Plipid/glycerol_acylTrfase"/>
</dbReference>
<dbReference type="Proteomes" id="UP001310022">
    <property type="component" value="Unassembled WGS sequence"/>
</dbReference>
<comment type="caution">
    <text evidence="7">The sequence shown here is derived from an EMBL/GenBank/DDBJ whole genome shotgun (WGS) entry which is preliminary data.</text>
</comment>
<gene>
    <name evidence="7" type="ORF">PEDI_18850</name>
</gene>
<dbReference type="PANTHER" id="PTHR12563:SF17">
    <property type="entry name" value="DIHYDROXYACETONE PHOSPHATE ACYLTRANSFERASE"/>
    <property type="match status" value="1"/>
</dbReference>
<accession>A0AAN5ALX5</accession>
<evidence type="ECO:0000256" key="5">
    <source>
        <dbReference type="ARBA" id="ARBA00048427"/>
    </source>
</evidence>
<dbReference type="EC" id="2.3.1.15" evidence="3"/>
<dbReference type="Pfam" id="PF01553">
    <property type="entry name" value="Acyltransferase"/>
    <property type="match status" value="1"/>
</dbReference>